<sequence>MGLSLELFASIRSQLLTQTPLLSLNRAYQQVCQKERVRGMGQARDDREVLGFAINADGRSKAGPGKTDRSGVVCGHCNLPGREISRCFEIVGYPEWWGDRPMYASKGGGRGRGSVTCDGGTAGRGRGRGAVRAHAATIEGTSSGRSDFCEEKGEDRVIPGFTPDKWKAFLATFGKTNTHSDRVCGTFDNFSWIIDTGATNHVTGNVSQLYDITEIDPCSVGLPDGQKVNATKQGSIRLTDMICLHNVLFVPKLSCSLISVSQLTNDLDCFVQFTFNVCAIQDRRSRRLIGAGERRNGLYYFRDTAGAQIFGAHKEEGHMDVWHCRLGHPSETIMKWLPV</sequence>
<organism evidence="2 3">
    <name type="scientific">Cuscuta epithymum</name>
    <dbReference type="NCBI Taxonomy" id="186058"/>
    <lineage>
        <taxon>Eukaryota</taxon>
        <taxon>Viridiplantae</taxon>
        <taxon>Streptophyta</taxon>
        <taxon>Embryophyta</taxon>
        <taxon>Tracheophyta</taxon>
        <taxon>Spermatophyta</taxon>
        <taxon>Magnoliopsida</taxon>
        <taxon>eudicotyledons</taxon>
        <taxon>Gunneridae</taxon>
        <taxon>Pentapetalae</taxon>
        <taxon>asterids</taxon>
        <taxon>lamiids</taxon>
        <taxon>Solanales</taxon>
        <taxon>Convolvulaceae</taxon>
        <taxon>Cuscuteae</taxon>
        <taxon>Cuscuta</taxon>
        <taxon>Cuscuta subgen. Cuscuta</taxon>
    </lineage>
</organism>
<dbReference type="EMBL" id="CAMAPF010000219">
    <property type="protein sequence ID" value="CAH9114261.1"/>
    <property type="molecule type" value="Genomic_DNA"/>
</dbReference>
<evidence type="ECO:0000259" key="1">
    <source>
        <dbReference type="Pfam" id="PF22936"/>
    </source>
</evidence>
<protein>
    <recommendedName>
        <fullName evidence="1">Retrovirus-related Pol polyprotein from transposon TNT 1-94-like beta-barrel domain-containing protein</fullName>
    </recommendedName>
</protein>
<dbReference type="InterPro" id="IPR054722">
    <property type="entry name" value="PolX-like_BBD"/>
</dbReference>
<dbReference type="PANTHER" id="PTHR34222">
    <property type="entry name" value="GAG_PRE-INTEGRS DOMAIN-CONTAINING PROTEIN"/>
    <property type="match status" value="1"/>
</dbReference>
<name>A0AAV0E0L8_9ASTE</name>
<reference evidence="2" key="1">
    <citation type="submission" date="2022-07" db="EMBL/GenBank/DDBJ databases">
        <authorList>
            <person name="Macas J."/>
            <person name="Novak P."/>
            <person name="Neumann P."/>
        </authorList>
    </citation>
    <scope>NUCLEOTIDE SEQUENCE</scope>
</reference>
<gene>
    <name evidence="2" type="ORF">CEPIT_LOCUS20637</name>
</gene>
<dbReference type="AlphaFoldDB" id="A0AAV0E0L8"/>
<dbReference type="Pfam" id="PF22936">
    <property type="entry name" value="Pol_BBD"/>
    <property type="match status" value="1"/>
</dbReference>
<dbReference type="PANTHER" id="PTHR34222:SF94">
    <property type="entry name" value="CCHC-TYPE DOMAIN-CONTAINING PROTEIN"/>
    <property type="match status" value="1"/>
</dbReference>
<proteinExistence type="predicted"/>
<keyword evidence="3" id="KW-1185">Reference proteome</keyword>
<dbReference type="Proteomes" id="UP001152523">
    <property type="component" value="Unassembled WGS sequence"/>
</dbReference>
<feature type="domain" description="Retrovirus-related Pol polyprotein from transposon TNT 1-94-like beta-barrel" evidence="1">
    <location>
        <begin position="192"/>
        <end position="265"/>
    </location>
</feature>
<accession>A0AAV0E0L8</accession>
<evidence type="ECO:0000313" key="3">
    <source>
        <dbReference type="Proteomes" id="UP001152523"/>
    </source>
</evidence>
<comment type="caution">
    <text evidence="2">The sequence shown here is derived from an EMBL/GenBank/DDBJ whole genome shotgun (WGS) entry which is preliminary data.</text>
</comment>
<evidence type="ECO:0000313" key="2">
    <source>
        <dbReference type="EMBL" id="CAH9114261.1"/>
    </source>
</evidence>